<dbReference type="VEuPathDB" id="FungiDB:P175DRAFT_0401593"/>
<evidence type="ECO:0000313" key="6">
    <source>
        <dbReference type="EMBL" id="KKK23085.1"/>
    </source>
</evidence>
<comment type="similarity">
    <text evidence="1">Belongs to the peptidase S28 family.</text>
</comment>
<dbReference type="PANTHER" id="PTHR11010">
    <property type="entry name" value="PROTEASE S28 PRO-X CARBOXYPEPTIDASE-RELATED"/>
    <property type="match status" value="1"/>
</dbReference>
<dbReference type="Proteomes" id="UP000034947">
    <property type="component" value="Unassembled WGS sequence"/>
</dbReference>
<dbReference type="GO" id="GO:0008239">
    <property type="term" value="F:dipeptidyl-peptidase activity"/>
    <property type="evidence" value="ECO:0007669"/>
    <property type="project" value="TreeGrafter"/>
</dbReference>
<evidence type="ECO:0000256" key="3">
    <source>
        <dbReference type="ARBA" id="ARBA00022729"/>
    </source>
</evidence>
<organism evidence="6 7">
    <name type="scientific">Aspergillus ochraceoroseus</name>
    <dbReference type="NCBI Taxonomy" id="138278"/>
    <lineage>
        <taxon>Eukaryota</taxon>
        <taxon>Fungi</taxon>
        <taxon>Dikarya</taxon>
        <taxon>Ascomycota</taxon>
        <taxon>Pezizomycotina</taxon>
        <taxon>Eurotiomycetes</taxon>
        <taxon>Eurotiomycetidae</taxon>
        <taxon>Eurotiales</taxon>
        <taxon>Aspergillaceae</taxon>
        <taxon>Aspergillus</taxon>
        <taxon>Aspergillus subgen. Nidulantes</taxon>
    </lineage>
</organism>
<dbReference type="InterPro" id="IPR008758">
    <property type="entry name" value="Peptidase_S28"/>
</dbReference>
<dbReference type="GO" id="GO:0070008">
    <property type="term" value="F:serine-type exopeptidase activity"/>
    <property type="evidence" value="ECO:0007669"/>
    <property type="project" value="InterPro"/>
</dbReference>
<evidence type="ECO:0000313" key="7">
    <source>
        <dbReference type="Proteomes" id="UP000034947"/>
    </source>
</evidence>
<dbReference type="AlphaFoldDB" id="A0A0F8X048"/>
<gene>
    <name evidence="6" type="ORF">AOCH_005608</name>
</gene>
<sequence>MRASVLARRLLVAQNVLAINMNNRANKRTTAESLPSLPNVPNYSISTPVDHFNTSNTDTYLNRFFINDTYYKMGGPVIVFDFGESGISPLAAAWFLADYNGTKSVATSLAAELNGVVVGWEHRYYGYSRPVPLNDTSGLPLADAPGYMYLTVEQALEDVVYFANNFNQTTLGENRVLNSTTNLGPYQTPWIFVGGSYPGARAVWIRLTHPEIIYASWASSGPMETRSDGSIYFDPITRALPKNCTNDIEAVVKYVDQVIQSGSQTELEAIQIAGYFVENPDALANDTYQKSFSVTPFFIGGALSSALSFSSAYQNLGAAHTTQVFCDQMESFDVHTFLQDFSKMQSLANESQVVFEGNDSSNNNSSSNNNNSNNGAAVAFYAYAYGLFQANAVFANFRETLPQDMTFTDEVDAVSWKWQSLTQVGYFQGSNTSDSYTVLSEYYNVSAVRAEEIIASTFADFPQSSIPPTINNSWLQSLGGWNVQASNVMFTNGEFDPWRAFGVASQAEDVGAPNRAITQDVPACNQVSNGTDVFGLVYPGAVHAEDMLTPTYDRGARNSSEPREDGVGLFVKAWNVWSPCFGQSSDQDGF</sequence>
<name>A0A0F8X048_9EURO</name>
<accession>A0A0F8X048</accession>
<reference evidence="6 7" key="1">
    <citation type="submission" date="2015-02" db="EMBL/GenBank/DDBJ databases">
        <title>Draft Genome Sequences of Two Closely-Related Aflatoxigenic Aspergillus Species Obtained from the Cote d'Ivoire.</title>
        <authorList>
            <person name="Moore G.G."/>
            <person name="Beltz S.B."/>
            <person name="Mack B.M."/>
        </authorList>
    </citation>
    <scope>NUCLEOTIDE SEQUENCE [LARGE SCALE GENOMIC DNA]</scope>
    <source>
        <strain evidence="6 7">SRRC1432</strain>
    </source>
</reference>
<evidence type="ECO:0000256" key="4">
    <source>
        <dbReference type="ARBA" id="ARBA00022801"/>
    </source>
</evidence>
<keyword evidence="3" id="KW-0732">Signal</keyword>
<dbReference type="Pfam" id="PF05577">
    <property type="entry name" value="Peptidase_S28"/>
    <property type="match status" value="1"/>
</dbReference>
<keyword evidence="5" id="KW-0325">Glycoprotein</keyword>
<dbReference type="OrthoDB" id="1735038at2759"/>
<evidence type="ECO:0000256" key="2">
    <source>
        <dbReference type="ARBA" id="ARBA00022670"/>
    </source>
</evidence>
<dbReference type="GO" id="GO:0006508">
    <property type="term" value="P:proteolysis"/>
    <property type="evidence" value="ECO:0007669"/>
    <property type="project" value="UniProtKB-KW"/>
</dbReference>
<keyword evidence="4" id="KW-0378">Hydrolase</keyword>
<dbReference type="Gene3D" id="3.40.50.1820">
    <property type="entry name" value="alpha/beta hydrolase"/>
    <property type="match status" value="2"/>
</dbReference>
<evidence type="ECO:0000256" key="1">
    <source>
        <dbReference type="ARBA" id="ARBA00011079"/>
    </source>
</evidence>
<evidence type="ECO:0000256" key="5">
    <source>
        <dbReference type="ARBA" id="ARBA00023180"/>
    </source>
</evidence>
<dbReference type="SUPFAM" id="SSF53474">
    <property type="entry name" value="alpha/beta-Hydrolases"/>
    <property type="match status" value="1"/>
</dbReference>
<protein>
    <submittedName>
        <fullName evidence="6">Uncharacterized protein</fullName>
    </submittedName>
</protein>
<keyword evidence="2" id="KW-0645">Protease</keyword>
<dbReference type="InterPro" id="IPR029058">
    <property type="entry name" value="AB_hydrolase_fold"/>
</dbReference>
<dbReference type="PANTHER" id="PTHR11010:SF109">
    <property type="entry name" value="PEPTIDASE, FAMILY S28, PUTATIVE (AFU_ORTHOLOGUE AFUA_4G03790)-RELATED"/>
    <property type="match status" value="1"/>
</dbReference>
<keyword evidence="7" id="KW-1185">Reference proteome</keyword>
<proteinExistence type="inferred from homology"/>
<comment type="caution">
    <text evidence="6">The sequence shown here is derived from an EMBL/GenBank/DDBJ whole genome shotgun (WGS) entry which is preliminary data.</text>
</comment>
<dbReference type="EMBL" id="JYKN01000776">
    <property type="protein sequence ID" value="KKK23085.1"/>
    <property type="molecule type" value="Genomic_DNA"/>
</dbReference>